<name>A0A162X0Y6_9FLAO</name>
<feature type="signal peptide" evidence="1">
    <location>
        <begin position="1"/>
        <end position="23"/>
    </location>
</feature>
<dbReference type="Gene3D" id="2.160.20.10">
    <property type="entry name" value="Single-stranded right-handed beta-helix, Pectin lyase-like"/>
    <property type="match status" value="2"/>
</dbReference>
<protein>
    <recommendedName>
        <fullName evidence="4">Right handed beta helix domain-containing protein</fullName>
    </recommendedName>
</protein>
<evidence type="ECO:0000256" key="1">
    <source>
        <dbReference type="SAM" id="SignalP"/>
    </source>
</evidence>
<evidence type="ECO:0008006" key="4">
    <source>
        <dbReference type="Google" id="ProtNLM"/>
    </source>
</evidence>
<feature type="chain" id="PRO_5007840874" description="Right handed beta helix domain-containing protein" evidence="1">
    <location>
        <begin position="24"/>
        <end position="421"/>
    </location>
</feature>
<evidence type="ECO:0000313" key="3">
    <source>
        <dbReference type="Proteomes" id="UP000076715"/>
    </source>
</evidence>
<dbReference type="InterPro" id="IPR012334">
    <property type="entry name" value="Pectin_lyas_fold"/>
</dbReference>
<dbReference type="PROSITE" id="PS51257">
    <property type="entry name" value="PROKAR_LIPOPROTEIN"/>
    <property type="match status" value="1"/>
</dbReference>
<accession>A0A162X0Y6</accession>
<evidence type="ECO:0000313" key="2">
    <source>
        <dbReference type="EMBL" id="KZS38359.1"/>
    </source>
</evidence>
<keyword evidence="3" id="KW-1185">Reference proteome</keyword>
<dbReference type="Proteomes" id="UP000076715">
    <property type="component" value="Unassembled WGS sequence"/>
</dbReference>
<dbReference type="SMART" id="SM00710">
    <property type="entry name" value="PbH1"/>
    <property type="match status" value="5"/>
</dbReference>
<dbReference type="InterPro" id="IPR006626">
    <property type="entry name" value="PbH1"/>
</dbReference>
<dbReference type="RefSeq" id="WP_066319298.1">
    <property type="nucleotide sequence ID" value="NZ_LQRT01000058.1"/>
</dbReference>
<dbReference type="AlphaFoldDB" id="A0A162X0Y6"/>
<dbReference type="EMBL" id="LQRT01000058">
    <property type="protein sequence ID" value="KZS38359.1"/>
    <property type="molecule type" value="Genomic_DNA"/>
</dbReference>
<keyword evidence="1" id="KW-0732">Signal</keyword>
<dbReference type="SUPFAM" id="SSF51126">
    <property type="entry name" value="Pectin lyase-like"/>
    <property type="match status" value="1"/>
</dbReference>
<dbReference type="OrthoDB" id="9993552at2"/>
<dbReference type="STRING" id="1642818.AWE51_17540"/>
<dbReference type="InterPro" id="IPR011050">
    <property type="entry name" value="Pectin_lyase_fold/virulence"/>
</dbReference>
<proteinExistence type="predicted"/>
<reference evidence="2 3" key="1">
    <citation type="submission" date="2016-01" db="EMBL/GenBank/DDBJ databases">
        <title>The draft genome sequence of Aquimarina sp. RZW4-3-2.</title>
        <authorList>
            <person name="Wang Y."/>
        </authorList>
    </citation>
    <scope>NUCLEOTIDE SEQUENCE [LARGE SCALE GENOMIC DNA]</scope>
    <source>
        <strain evidence="2 3">RZW4-3-2</strain>
    </source>
</reference>
<comment type="caution">
    <text evidence="2">The sequence shown here is derived from an EMBL/GenBank/DDBJ whole genome shotgun (WGS) entry which is preliminary data.</text>
</comment>
<gene>
    <name evidence="2" type="ORF">AWE51_17540</name>
</gene>
<sequence length="421" mass="45750">MKLKFAIKTLAISVLLITTFSSCENEEINEPTNAIEISSKASVTLQWDGNPATFANALTQAVRNAGAGGTVTLPNRTYRTDRSVFLPTDIPNVTITGATNRDNVRIVATRTFNTPGLVVTGANGTIYRNMTVDWAGLDNNSVAVSSQGKSGVQAYNMRFANAGQGFGTPDNRTGLPIDFLVASNCEFRNCARGILFNRNFSSTPVSSIGKVIIRNCQFLGDQLAGISIDCGNDGADGREDLRILPRAAEAMGIVTDMNGMEISGCFFQKAQNFNLAFAKVKNIQVFGNTFEGTTGAVRFTEAINIEHESNGISINGNNISNFAQGDHNYISVITFRDYGNAPLFENGCRRIFINNNTFSGNCGSGIIGEEAQFVDIFDNNFNFPLPVGDHVNFFRSDRGNRNINVDRNTNTPTNKIRITTF</sequence>
<organism evidence="2 3">
    <name type="scientific">Aquimarina aggregata</name>
    <dbReference type="NCBI Taxonomy" id="1642818"/>
    <lineage>
        <taxon>Bacteria</taxon>
        <taxon>Pseudomonadati</taxon>
        <taxon>Bacteroidota</taxon>
        <taxon>Flavobacteriia</taxon>
        <taxon>Flavobacteriales</taxon>
        <taxon>Flavobacteriaceae</taxon>
        <taxon>Aquimarina</taxon>
    </lineage>
</organism>